<dbReference type="InterPro" id="IPR035965">
    <property type="entry name" value="PAS-like_dom_sf"/>
</dbReference>
<evidence type="ECO:0000256" key="13">
    <source>
        <dbReference type="ARBA" id="ARBA00022991"/>
    </source>
</evidence>
<dbReference type="PANTHER" id="PTHR41523">
    <property type="entry name" value="TWO-COMPONENT SYSTEM SENSOR PROTEIN"/>
    <property type="match status" value="1"/>
</dbReference>
<dbReference type="InterPro" id="IPR013655">
    <property type="entry name" value="PAS_fold_3"/>
</dbReference>
<keyword evidence="5" id="KW-0716">Sensory transduction</keyword>
<dbReference type="Proteomes" id="UP000640426">
    <property type="component" value="Unassembled WGS sequence"/>
</dbReference>
<evidence type="ECO:0000256" key="3">
    <source>
        <dbReference type="ARBA" id="ARBA00022543"/>
    </source>
</evidence>
<dbReference type="Gene3D" id="3.30.450.20">
    <property type="entry name" value="PAS domain"/>
    <property type="match status" value="2"/>
</dbReference>
<dbReference type="InterPro" id="IPR001610">
    <property type="entry name" value="PAC"/>
</dbReference>
<keyword evidence="20" id="KW-1185">Reference proteome</keyword>
<evidence type="ECO:0000256" key="2">
    <source>
        <dbReference type="ARBA" id="ARBA00012438"/>
    </source>
</evidence>
<keyword evidence="15" id="KW-0675">Receptor</keyword>
<sequence>MINEQEQSRIEHELVRKDRGTDPFSAAVRATRMPMVITDPNQDDNPIVFVNGAFSKLTGFAENEILGRNCRFLQGPDTDREDVARLRDAITRRRSIELELLNYRKDGTTFWNRVLVSPVFDEEGHVTYFFASQFDVTMERERLVNLQRDRDDLEAEIGQRTSDLVQAESRLRFALEAAQLGSWSIDLATERMTVTDGCKENWGRSLAEPFLYSDIKSAVHPDDRAHRDEALRIALEETGDYDVEYRIHTPTGEERWLAVRGQVFRRADGSPLLLVGVSQNITGRKRAEEHRSMLAHELNHRVKNMLATLQAIVGQTLRNATSLESAADTLAGRIQAMDAANDLLVNDRWERAAMATLVDRSLAPFRTDDGDRIRAEGPDVHIPPRIAVGLSLALHELGTNAAKYGALSTPQGHVAVCWRIEDGVEPVRLHISWEETGGPAVTTPTRTGFGSKLIQRVLASEIGGTAHIEYRPTGVVFTAVAPLPEPEDSDAG</sequence>
<keyword evidence="4" id="KW-0597">Phosphoprotein</keyword>
<gene>
    <name evidence="19" type="ORF">JAO74_16350</name>
</gene>
<dbReference type="Pfam" id="PF13426">
    <property type="entry name" value="PAS_9"/>
    <property type="match status" value="1"/>
</dbReference>
<dbReference type="SUPFAM" id="SSF55785">
    <property type="entry name" value="PYP-like sensor domain (PAS domain)"/>
    <property type="match status" value="2"/>
</dbReference>
<keyword evidence="8" id="KW-0808">Transferase</keyword>
<evidence type="ECO:0000259" key="18">
    <source>
        <dbReference type="PROSITE" id="PS50113"/>
    </source>
</evidence>
<dbReference type="SMART" id="SM00911">
    <property type="entry name" value="HWE_HK"/>
    <property type="match status" value="1"/>
</dbReference>
<keyword evidence="7" id="KW-0288">FMN</keyword>
<dbReference type="EMBL" id="JAELXS010000011">
    <property type="protein sequence ID" value="MBJ6123359.1"/>
    <property type="molecule type" value="Genomic_DNA"/>
</dbReference>
<dbReference type="SUPFAM" id="SSF55874">
    <property type="entry name" value="ATPase domain of HSP90 chaperone/DNA topoisomerase II/histidine kinase"/>
    <property type="match status" value="1"/>
</dbReference>
<name>A0ABS0XTI4_9SPHN</name>
<evidence type="ECO:0000256" key="12">
    <source>
        <dbReference type="ARBA" id="ARBA00022840"/>
    </source>
</evidence>
<evidence type="ECO:0000256" key="10">
    <source>
        <dbReference type="ARBA" id="ARBA00022741"/>
    </source>
</evidence>
<evidence type="ECO:0000256" key="14">
    <source>
        <dbReference type="ARBA" id="ARBA00023026"/>
    </source>
</evidence>
<dbReference type="Pfam" id="PF07536">
    <property type="entry name" value="HWE_HK"/>
    <property type="match status" value="1"/>
</dbReference>
<evidence type="ECO:0000256" key="6">
    <source>
        <dbReference type="ARBA" id="ARBA00022630"/>
    </source>
</evidence>
<proteinExistence type="predicted"/>
<keyword evidence="9" id="KW-0677">Repeat</keyword>
<evidence type="ECO:0000256" key="16">
    <source>
        <dbReference type="SAM" id="Coils"/>
    </source>
</evidence>
<dbReference type="InterPro" id="IPR000014">
    <property type="entry name" value="PAS"/>
</dbReference>
<evidence type="ECO:0000256" key="11">
    <source>
        <dbReference type="ARBA" id="ARBA00022777"/>
    </source>
</evidence>
<dbReference type="SMART" id="SM00091">
    <property type="entry name" value="PAS"/>
    <property type="match status" value="2"/>
</dbReference>
<keyword evidence="10" id="KW-0547">Nucleotide-binding</keyword>
<dbReference type="SMART" id="SM00086">
    <property type="entry name" value="PAC"/>
    <property type="match status" value="2"/>
</dbReference>
<accession>A0ABS0XTI4</accession>
<organism evidence="19 20">
    <name type="scientific">Sphingomonas mollis</name>
    <dbReference type="NCBI Taxonomy" id="2795726"/>
    <lineage>
        <taxon>Bacteria</taxon>
        <taxon>Pseudomonadati</taxon>
        <taxon>Pseudomonadota</taxon>
        <taxon>Alphaproteobacteria</taxon>
        <taxon>Sphingomonadales</taxon>
        <taxon>Sphingomonadaceae</taxon>
        <taxon>Sphingomonas</taxon>
    </lineage>
</organism>
<dbReference type="RefSeq" id="WP_199040646.1">
    <property type="nucleotide sequence ID" value="NZ_JAELXS010000011.1"/>
</dbReference>
<evidence type="ECO:0000256" key="8">
    <source>
        <dbReference type="ARBA" id="ARBA00022679"/>
    </source>
</evidence>
<keyword evidence="11" id="KW-0418">Kinase</keyword>
<feature type="domain" description="PAC" evidence="18">
    <location>
        <begin position="241"/>
        <end position="293"/>
    </location>
</feature>
<dbReference type="Pfam" id="PF08447">
    <property type="entry name" value="PAS_3"/>
    <property type="match status" value="1"/>
</dbReference>
<feature type="domain" description="PAS" evidence="17">
    <location>
        <begin position="167"/>
        <end position="238"/>
    </location>
</feature>
<evidence type="ECO:0000256" key="1">
    <source>
        <dbReference type="ARBA" id="ARBA00000085"/>
    </source>
</evidence>
<dbReference type="CDD" id="cd00130">
    <property type="entry name" value="PAS"/>
    <property type="match status" value="2"/>
</dbReference>
<keyword evidence="16" id="KW-0175">Coiled coil</keyword>
<evidence type="ECO:0000256" key="9">
    <source>
        <dbReference type="ARBA" id="ARBA00022737"/>
    </source>
</evidence>
<keyword evidence="14" id="KW-0843">Virulence</keyword>
<comment type="catalytic activity">
    <reaction evidence="1">
        <text>ATP + protein L-histidine = ADP + protein N-phospho-L-histidine.</text>
        <dbReference type="EC" id="2.7.13.3"/>
    </reaction>
</comment>
<evidence type="ECO:0000256" key="7">
    <source>
        <dbReference type="ARBA" id="ARBA00022643"/>
    </source>
</evidence>
<dbReference type="InterPro" id="IPR000700">
    <property type="entry name" value="PAS-assoc_C"/>
</dbReference>
<evidence type="ECO:0000256" key="15">
    <source>
        <dbReference type="ARBA" id="ARBA00023170"/>
    </source>
</evidence>
<dbReference type="NCBIfam" id="TIGR00229">
    <property type="entry name" value="sensory_box"/>
    <property type="match status" value="2"/>
</dbReference>
<feature type="domain" description="PAS" evidence="17">
    <location>
        <begin position="20"/>
        <end position="93"/>
    </location>
</feature>
<dbReference type="PANTHER" id="PTHR41523:SF7">
    <property type="entry name" value="HISTIDINE KINASE"/>
    <property type="match status" value="1"/>
</dbReference>
<feature type="coiled-coil region" evidence="16">
    <location>
        <begin position="136"/>
        <end position="163"/>
    </location>
</feature>
<evidence type="ECO:0000313" key="20">
    <source>
        <dbReference type="Proteomes" id="UP000640426"/>
    </source>
</evidence>
<dbReference type="PROSITE" id="PS50112">
    <property type="entry name" value="PAS"/>
    <property type="match status" value="2"/>
</dbReference>
<reference evidence="20" key="1">
    <citation type="submission" date="2020-12" db="EMBL/GenBank/DDBJ databases">
        <title>Hymenobacter sp.</title>
        <authorList>
            <person name="Kim M.K."/>
        </authorList>
    </citation>
    <scope>NUCLEOTIDE SEQUENCE [LARGE SCALE GENOMIC DNA]</scope>
    <source>
        <strain evidence="20">BT553</strain>
    </source>
</reference>
<keyword evidence="13" id="KW-0157">Chromophore</keyword>
<dbReference type="EC" id="2.7.13.3" evidence="2"/>
<dbReference type="Gene3D" id="3.30.565.10">
    <property type="entry name" value="Histidine kinase-like ATPase, C-terminal domain"/>
    <property type="match status" value="1"/>
</dbReference>
<comment type="caution">
    <text evidence="19">The sequence shown here is derived from an EMBL/GenBank/DDBJ whole genome shotgun (WGS) entry which is preliminary data.</text>
</comment>
<evidence type="ECO:0000256" key="5">
    <source>
        <dbReference type="ARBA" id="ARBA00022606"/>
    </source>
</evidence>
<evidence type="ECO:0000256" key="4">
    <source>
        <dbReference type="ARBA" id="ARBA00022553"/>
    </source>
</evidence>
<dbReference type="InterPro" id="IPR036890">
    <property type="entry name" value="HATPase_C_sf"/>
</dbReference>
<dbReference type="PROSITE" id="PS50113">
    <property type="entry name" value="PAC"/>
    <property type="match status" value="2"/>
</dbReference>
<keyword evidence="3" id="KW-0600">Photoreceptor protein</keyword>
<keyword evidence="12" id="KW-0067">ATP-binding</keyword>
<keyword evidence="6" id="KW-0285">Flavoprotein</keyword>
<evidence type="ECO:0000259" key="17">
    <source>
        <dbReference type="PROSITE" id="PS50112"/>
    </source>
</evidence>
<feature type="domain" description="PAC" evidence="18">
    <location>
        <begin position="94"/>
        <end position="148"/>
    </location>
</feature>
<evidence type="ECO:0000313" key="19">
    <source>
        <dbReference type="EMBL" id="MBJ6123359.1"/>
    </source>
</evidence>
<dbReference type="InterPro" id="IPR011102">
    <property type="entry name" value="Sig_transdc_His_kinase_HWE"/>
</dbReference>
<protein>
    <recommendedName>
        <fullName evidence="2">histidine kinase</fullName>
        <ecNumber evidence="2">2.7.13.3</ecNumber>
    </recommendedName>
</protein>
<dbReference type="Gene3D" id="2.10.70.100">
    <property type="match status" value="1"/>
</dbReference>